<dbReference type="InterPro" id="IPR036915">
    <property type="entry name" value="Cyclin-like_sf"/>
</dbReference>
<dbReference type="SUPFAM" id="SSF47954">
    <property type="entry name" value="Cyclin-like"/>
    <property type="match status" value="1"/>
</dbReference>
<dbReference type="GO" id="GO:0000307">
    <property type="term" value="C:cyclin-dependent protein kinase holoenzyme complex"/>
    <property type="evidence" value="ECO:0007669"/>
    <property type="project" value="TreeGrafter"/>
</dbReference>
<dbReference type="CDD" id="cd20557">
    <property type="entry name" value="CYCLIN_ScPCL1-like"/>
    <property type="match status" value="1"/>
</dbReference>
<dbReference type="PANTHER" id="PTHR15615">
    <property type="match status" value="1"/>
</dbReference>
<feature type="compositionally biased region" description="Low complexity" evidence="1">
    <location>
        <begin position="263"/>
        <end position="284"/>
    </location>
</feature>
<dbReference type="InterPro" id="IPR013922">
    <property type="entry name" value="Cyclin_PHO80-like"/>
</dbReference>
<evidence type="ECO:0000313" key="2">
    <source>
        <dbReference type="EMBL" id="CUA71404.1"/>
    </source>
</evidence>
<gene>
    <name evidence="2" type="ORF">RSOLAG22IIIB_04619</name>
</gene>
<keyword evidence="3" id="KW-1185">Reference proteome</keyword>
<evidence type="ECO:0000256" key="1">
    <source>
        <dbReference type="SAM" id="MobiDB-lite"/>
    </source>
</evidence>
<dbReference type="GO" id="GO:0005634">
    <property type="term" value="C:nucleus"/>
    <property type="evidence" value="ECO:0007669"/>
    <property type="project" value="TreeGrafter"/>
</dbReference>
<sequence length="296" mass="33299">MNSSSAYTYNTTLTPIIPTTINTMIKSTRNALARLKKATKREVGGPLVPTTKSGWLGLFSTRCGSKAVKSQSTPIKTSAKFGQPQRDPHPDPYYGHKRTATMGARFIHDLFKCSSSFSPGGIPDDTYPTLAKFISYALSRSECDLDVHFYAMHLIWRMHIKNPELRVYHSHETYLAALMLATKQVVPEHYASESWTEVGQSIYSLERLASNEQRFCEMLRWELEVDPTLVEMVEEQMEMKYGEPLDYTATPMVSPDSDDSDDSSSVFSVDTPDTTPLPSDSDSSIRLKPAGECIWW</sequence>
<accession>A0A0K6FZ54</accession>
<protein>
    <recommendedName>
        <fullName evidence="4">Cyclin N-terminal domain-containing protein</fullName>
    </recommendedName>
</protein>
<feature type="region of interest" description="Disordered" evidence="1">
    <location>
        <begin position="247"/>
        <end position="285"/>
    </location>
</feature>
<dbReference type="GO" id="GO:0019901">
    <property type="term" value="F:protein kinase binding"/>
    <property type="evidence" value="ECO:0007669"/>
    <property type="project" value="InterPro"/>
</dbReference>
<proteinExistence type="predicted"/>
<organism evidence="2 3">
    <name type="scientific">Rhizoctonia solani</name>
    <dbReference type="NCBI Taxonomy" id="456999"/>
    <lineage>
        <taxon>Eukaryota</taxon>
        <taxon>Fungi</taxon>
        <taxon>Dikarya</taxon>
        <taxon>Basidiomycota</taxon>
        <taxon>Agaricomycotina</taxon>
        <taxon>Agaricomycetes</taxon>
        <taxon>Cantharellales</taxon>
        <taxon>Ceratobasidiaceae</taxon>
        <taxon>Rhizoctonia</taxon>
    </lineage>
</organism>
<dbReference type="Proteomes" id="UP000044841">
    <property type="component" value="Unassembled WGS sequence"/>
</dbReference>
<dbReference type="PANTHER" id="PTHR15615:SF108">
    <property type="entry name" value="PROTEIN CNPPD1"/>
    <property type="match status" value="1"/>
</dbReference>
<evidence type="ECO:0000313" key="3">
    <source>
        <dbReference type="Proteomes" id="UP000044841"/>
    </source>
</evidence>
<evidence type="ECO:0008006" key="4">
    <source>
        <dbReference type="Google" id="ProtNLM"/>
    </source>
</evidence>
<feature type="region of interest" description="Disordered" evidence="1">
    <location>
        <begin position="70"/>
        <end position="93"/>
    </location>
</feature>
<reference evidence="2 3" key="1">
    <citation type="submission" date="2015-07" db="EMBL/GenBank/DDBJ databases">
        <authorList>
            <person name="Noorani M."/>
        </authorList>
    </citation>
    <scope>NUCLEOTIDE SEQUENCE [LARGE SCALE GENOMIC DNA]</scope>
    <source>
        <strain evidence="2">BBA 69670</strain>
    </source>
</reference>
<dbReference type="Gene3D" id="1.10.472.10">
    <property type="entry name" value="Cyclin-like"/>
    <property type="match status" value="1"/>
</dbReference>
<dbReference type="GO" id="GO:0016538">
    <property type="term" value="F:cyclin-dependent protein serine/threonine kinase regulator activity"/>
    <property type="evidence" value="ECO:0007669"/>
    <property type="project" value="TreeGrafter"/>
</dbReference>
<name>A0A0K6FZ54_9AGAM</name>
<dbReference type="AlphaFoldDB" id="A0A0K6FZ54"/>
<dbReference type="EMBL" id="CYGV01001234">
    <property type="protein sequence ID" value="CUA71404.1"/>
    <property type="molecule type" value="Genomic_DNA"/>
</dbReference>